<accession>A0A3N0XVP8</accession>
<sequence length="140" mass="14646">MSVSEQLQKATHSGHAYHFIVSVQDAACLKFLAMPLCYDSPLQLTPTGRVRPGKCHHLFTPTPHLPDGVKGGSSLEQGRFDQPSQAAALSHAAEGPVSAFTGGGAGFHGSAPVTVRRGFMGLQLGFVFDVGLSGSYSHAV</sequence>
<gene>
    <name evidence="1" type="ORF">DPX16_15325</name>
</gene>
<protein>
    <submittedName>
        <fullName evidence="1">Uncharacterized protein</fullName>
    </submittedName>
</protein>
<comment type="caution">
    <text evidence="1">The sequence shown here is derived from an EMBL/GenBank/DDBJ whole genome shotgun (WGS) entry which is preliminary data.</text>
</comment>
<proteinExistence type="predicted"/>
<keyword evidence="2" id="KW-1185">Reference proteome</keyword>
<dbReference type="AlphaFoldDB" id="A0A3N0XVP8"/>
<evidence type="ECO:0000313" key="2">
    <source>
        <dbReference type="Proteomes" id="UP000281406"/>
    </source>
</evidence>
<dbReference type="EMBL" id="RJVU01059333">
    <property type="protein sequence ID" value="ROJ78800.1"/>
    <property type="molecule type" value="Genomic_DNA"/>
</dbReference>
<evidence type="ECO:0000313" key="1">
    <source>
        <dbReference type="EMBL" id="ROJ78800.1"/>
    </source>
</evidence>
<name>A0A3N0XVP8_ANAGA</name>
<organism evidence="1 2">
    <name type="scientific">Anabarilius grahami</name>
    <name type="common">Kanglang fish</name>
    <name type="synonym">Barilius grahami</name>
    <dbReference type="NCBI Taxonomy" id="495550"/>
    <lineage>
        <taxon>Eukaryota</taxon>
        <taxon>Metazoa</taxon>
        <taxon>Chordata</taxon>
        <taxon>Craniata</taxon>
        <taxon>Vertebrata</taxon>
        <taxon>Euteleostomi</taxon>
        <taxon>Actinopterygii</taxon>
        <taxon>Neopterygii</taxon>
        <taxon>Teleostei</taxon>
        <taxon>Ostariophysi</taxon>
        <taxon>Cypriniformes</taxon>
        <taxon>Xenocyprididae</taxon>
        <taxon>Xenocypridinae</taxon>
        <taxon>Xenocypridinae incertae sedis</taxon>
        <taxon>Anabarilius</taxon>
    </lineage>
</organism>
<reference evidence="1 2" key="1">
    <citation type="submission" date="2018-10" db="EMBL/GenBank/DDBJ databases">
        <title>Genome assembly for a Yunnan-Guizhou Plateau 3E fish, Anabarilius grahami (Regan), and its evolutionary and genetic applications.</title>
        <authorList>
            <person name="Jiang W."/>
        </authorList>
    </citation>
    <scope>NUCLEOTIDE SEQUENCE [LARGE SCALE GENOMIC DNA]</scope>
    <source>
        <strain evidence="1">AG-KIZ</strain>
        <tissue evidence="1">Muscle</tissue>
    </source>
</reference>
<dbReference type="Proteomes" id="UP000281406">
    <property type="component" value="Unassembled WGS sequence"/>
</dbReference>